<organism evidence="2">
    <name type="scientific">Oppiella nova</name>
    <dbReference type="NCBI Taxonomy" id="334625"/>
    <lineage>
        <taxon>Eukaryota</taxon>
        <taxon>Metazoa</taxon>
        <taxon>Ecdysozoa</taxon>
        <taxon>Arthropoda</taxon>
        <taxon>Chelicerata</taxon>
        <taxon>Arachnida</taxon>
        <taxon>Acari</taxon>
        <taxon>Acariformes</taxon>
        <taxon>Sarcoptiformes</taxon>
        <taxon>Oribatida</taxon>
        <taxon>Brachypylina</taxon>
        <taxon>Oppioidea</taxon>
        <taxon>Oppiidae</taxon>
        <taxon>Oppiella</taxon>
    </lineage>
</organism>
<dbReference type="EMBL" id="CAJPVJ010008450">
    <property type="protein sequence ID" value="CAG2171939.1"/>
    <property type="molecule type" value="Genomic_DNA"/>
</dbReference>
<feature type="compositionally biased region" description="Low complexity" evidence="1">
    <location>
        <begin position="215"/>
        <end position="226"/>
    </location>
</feature>
<evidence type="ECO:0000313" key="3">
    <source>
        <dbReference type="Proteomes" id="UP000728032"/>
    </source>
</evidence>
<dbReference type="AlphaFoldDB" id="A0A7R9M7I4"/>
<feature type="compositionally biased region" description="Polar residues" evidence="1">
    <location>
        <begin position="103"/>
        <end position="125"/>
    </location>
</feature>
<keyword evidence="3" id="KW-1185">Reference proteome</keyword>
<gene>
    <name evidence="2" type="ORF">ONB1V03_LOCUS11397</name>
</gene>
<proteinExistence type="predicted"/>
<evidence type="ECO:0000256" key="1">
    <source>
        <dbReference type="SAM" id="MobiDB-lite"/>
    </source>
</evidence>
<dbReference type="EMBL" id="OC923275">
    <property type="protein sequence ID" value="CAD7654752.1"/>
    <property type="molecule type" value="Genomic_DNA"/>
</dbReference>
<sequence length="278" mass="30015">MVCPEAPAFSDDDDNRPTSATGSPLQQKSHQHHSSGISANKPFVITLQNAGHFAPNAQQLSSSSSSSYNTSSSSTALQSLFNSSGHHNLNQLNNSSQMNNMSPMVNHSDTESIPSRPNSGIQTFNIPPPNPANQSLGSISSTSSTDRYACFAEIHSIGSSIFDSLVDQIAAETDVELKGQPSSPQKSLNNSSQNGSYGSASPYGGQQQHQHQHRLSSSSLNAGASGHTVHQNTNHNPNNHLYYSFDNPLNSEQQKNNFLFSQQQNHSSYQNHFNQNFG</sequence>
<feature type="non-terminal residue" evidence="2">
    <location>
        <position position="278"/>
    </location>
</feature>
<feature type="compositionally biased region" description="Polar residues" evidence="1">
    <location>
        <begin position="17"/>
        <end position="38"/>
    </location>
</feature>
<feature type="compositionally biased region" description="Low complexity" evidence="1">
    <location>
        <begin position="84"/>
        <end position="102"/>
    </location>
</feature>
<feature type="region of interest" description="Disordered" evidence="1">
    <location>
        <begin position="176"/>
        <end position="248"/>
    </location>
</feature>
<dbReference type="Proteomes" id="UP000728032">
    <property type="component" value="Unassembled WGS sequence"/>
</dbReference>
<feature type="compositionally biased region" description="Polar residues" evidence="1">
    <location>
        <begin position="180"/>
        <end position="199"/>
    </location>
</feature>
<feature type="region of interest" description="Disordered" evidence="1">
    <location>
        <begin position="84"/>
        <end position="140"/>
    </location>
</feature>
<accession>A0A7R9M7I4</accession>
<evidence type="ECO:0000313" key="2">
    <source>
        <dbReference type="EMBL" id="CAD7654752.1"/>
    </source>
</evidence>
<reference evidence="2" key="1">
    <citation type="submission" date="2020-11" db="EMBL/GenBank/DDBJ databases">
        <authorList>
            <person name="Tran Van P."/>
        </authorList>
    </citation>
    <scope>NUCLEOTIDE SEQUENCE</scope>
</reference>
<feature type="region of interest" description="Disordered" evidence="1">
    <location>
        <begin position="1"/>
        <end position="41"/>
    </location>
</feature>
<name>A0A7R9M7I4_9ACAR</name>
<feature type="compositionally biased region" description="Polar residues" evidence="1">
    <location>
        <begin position="228"/>
        <end position="248"/>
    </location>
</feature>
<protein>
    <submittedName>
        <fullName evidence="2">Uncharacterized protein</fullName>
    </submittedName>
</protein>